<keyword evidence="13" id="KW-0406">Ion transport</keyword>
<evidence type="ECO:0000256" key="15">
    <source>
        <dbReference type="ARBA" id="ARBA00048694"/>
    </source>
</evidence>
<keyword evidence="3" id="KW-1003">Cell membrane</keyword>
<evidence type="ECO:0000256" key="3">
    <source>
        <dbReference type="ARBA" id="ARBA00022475"/>
    </source>
</evidence>
<dbReference type="SFLD" id="SFLDS00003">
    <property type="entry name" value="Haloacid_Dehalogenase"/>
    <property type="match status" value="1"/>
</dbReference>
<feature type="transmembrane region" description="Helical" evidence="16">
    <location>
        <begin position="247"/>
        <end position="266"/>
    </location>
</feature>
<dbReference type="NCBIfam" id="TIGR01494">
    <property type="entry name" value="ATPase_P-type"/>
    <property type="match status" value="3"/>
</dbReference>
<keyword evidence="4" id="KW-0597">Phosphoprotein</keyword>
<keyword evidence="10" id="KW-0460">Magnesium</keyword>
<evidence type="ECO:0000313" key="18">
    <source>
        <dbReference type="EMBL" id="MCD1294956.1"/>
    </source>
</evidence>
<dbReference type="GO" id="GO:1902600">
    <property type="term" value="P:proton transmembrane transport"/>
    <property type="evidence" value="ECO:0007669"/>
    <property type="project" value="TreeGrafter"/>
</dbReference>
<dbReference type="InterPro" id="IPR008250">
    <property type="entry name" value="ATPase_P-typ_transduc_dom_A_sf"/>
</dbReference>
<dbReference type="AlphaFoldDB" id="A0AAP2W7D2"/>
<dbReference type="Gene3D" id="2.70.150.10">
    <property type="entry name" value="Calcium-transporting ATPase, cytoplasmic transduction domain A"/>
    <property type="match status" value="1"/>
</dbReference>
<dbReference type="NCBIfam" id="TIGR01522">
    <property type="entry name" value="ATPase-IIA2_Ca"/>
    <property type="match status" value="1"/>
</dbReference>
<dbReference type="InterPro" id="IPR044492">
    <property type="entry name" value="P_typ_ATPase_HD_dom"/>
</dbReference>
<comment type="subcellular location">
    <subcellularLocation>
        <location evidence="1">Cell membrane</location>
        <topology evidence="1">Multi-pass membrane protein</topology>
    </subcellularLocation>
</comment>
<keyword evidence="11" id="KW-1278">Translocase</keyword>
<dbReference type="SUPFAM" id="SSF81653">
    <property type="entry name" value="Calcium ATPase, transduction domain A"/>
    <property type="match status" value="1"/>
</dbReference>
<dbReference type="Gene3D" id="3.40.1110.10">
    <property type="entry name" value="Calcium-transporting ATPase, cytoplasmic domain N"/>
    <property type="match status" value="1"/>
</dbReference>
<evidence type="ECO:0000256" key="6">
    <source>
        <dbReference type="ARBA" id="ARBA00022692"/>
    </source>
</evidence>
<feature type="transmembrane region" description="Helical" evidence="16">
    <location>
        <begin position="759"/>
        <end position="787"/>
    </location>
</feature>
<dbReference type="EMBL" id="PGCK01000006">
    <property type="protein sequence ID" value="MCD1294956.1"/>
    <property type="molecule type" value="Genomic_DNA"/>
</dbReference>
<evidence type="ECO:0000256" key="13">
    <source>
        <dbReference type="ARBA" id="ARBA00023065"/>
    </source>
</evidence>
<dbReference type="InterPro" id="IPR023214">
    <property type="entry name" value="HAD_sf"/>
</dbReference>
<dbReference type="Pfam" id="PF13246">
    <property type="entry name" value="Cation_ATPase"/>
    <property type="match status" value="1"/>
</dbReference>
<dbReference type="InterPro" id="IPR023298">
    <property type="entry name" value="ATPase_P-typ_TM_dom_sf"/>
</dbReference>
<dbReference type="PRINTS" id="PR00119">
    <property type="entry name" value="CATATPASE"/>
</dbReference>
<dbReference type="PRINTS" id="PR00121">
    <property type="entry name" value="NAKATPASE"/>
</dbReference>
<dbReference type="InterPro" id="IPR006413">
    <property type="entry name" value="P-type_ATPase_IIA_PMR1"/>
</dbReference>
<keyword evidence="9" id="KW-0067">ATP-binding</keyword>
<keyword evidence="6 16" id="KW-0812">Transmembrane</keyword>
<proteinExistence type="predicted"/>
<dbReference type="PROSITE" id="PS00154">
    <property type="entry name" value="ATPASE_E1_E2"/>
    <property type="match status" value="1"/>
</dbReference>
<dbReference type="NCBIfam" id="TIGR01116">
    <property type="entry name" value="ATPase-IIA1_Ca"/>
    <property type="match status" value="1"/>
</dbReference>
<evidence type="ECO:0000256" key="10">
    <source>
        <dbReference type="ARBA" id="ARBA00022842"/>
    </source>
</evidence>
<accession>A0AAP2W7D2</accession>
<dbReference type="EC" id="7.2.2.10" evidence="2"/>
<keyword evidence="19" id="KW-1185">Reference proteome</keyword>
<feature type="transmembrane region" description="Helical" evidence="16">
    <location>
        <begin position="84"/>
        <end position="103"/>
    </location>
</feature>
<organism evidence="18 19">
    <name type="scientific">Methanooceanicella nereidis</name>
    <dbReference type="NCBI Taxonomy" id="2052831"/>
    <lineage>
        <taxon>Archaea</taxon>
        <taxon>Methanobacteriati</taxon>
        <taxon>Methanobacteriota</taxon>
        <taxon>Stenosarchaea group</taxon>
        <taxon>Methanomicrobia</taxon>
        <taxon>Methanocellales</taxon>
        <taxon>Methanocellaceae</taxon>
        <taxon>Methanooceanicella</taxon>
    </lineage>
</organism>
<evidence type="ECO:0000256" key="8">
    <source>
        <dbReference type="ARBA" id="ARBA00022837"/>
    </source>
</evidence>
<keyword evidence="7" id="KW-0547">Nucleotide-binding</keyword>
<dbReference type="Pfam" id="PF00689">
    <property type="entry name" value="Cation_ATPase_C"/>
    <property type="match status" value="1"/>
</dbReference>
<reference evidence="18 19" key="1">
    <citation type="submission" date="2017-11" db="EMBL/GenBank/DDBJ databases">
        <title>Isolation and Characterization of Family Methanocellaceae Species from Potential Methane Hydrate Area Offshore Southwestern Taiwan.</title>
        <authorList>
            <person name="Zhang W.-L."/>
            <person name="Chen W.-C."/>
            <person name="Lai M.-C."/>
            <person name="Chen S.-C."/>
        </authorList>
    </citation>
    <scope>NUCLEOTIDE SEQUENCE [LARGE SCALE GENOMIC DNA]</scope>
    <source>
        <strain evidence="18 19">CWC-04</strain>
    </source>
</reference>
<keyword evidence="5" id="KW-0813">Transport</keyword>
<dbReference type="Gene3D" id="1.20.1110.10">
    <property type="entry name" value="Calcium-transporting ATPase, transmembrane domain"/>
    <property type="match status" value="1"/>
</dbReference>
<dbReference type="InterPro" id="IPR005782">
    <property type="entry name" value="P-type_ATPase_IIA"/>
</dbReference>
<dbReference type="SUPFAM" id="SSF81665">
    <property type="entry name" value="Calcium ATPase, transmembrane domain M"/>
    <property type="match status" value="1"/>
</dbReference>
<dbReference type="InterPro" id="IPR004014">
    <property type="entry name" value="ATPase_P-typ_cation-transptr_N"/>
</dbReference>
<dbReference type="InterPro" id="IPR006068">
    <property type="entry name" value="ATPase_P-typ_cation-transptr_C"/>
</dbReference>
<evidence type="ECO:0000256" key="14">
    <source>
        <dbReference type="ARBA" id="ARBA00023136"/>
    </source>
</evidence>
<name>A0AAP2W7D2_9EURY</name>
<keyword evidence="5" id="KW-0109">Calcium transport</keyword>
<evidence type="ECO:0000313" key="19">
    <source>
        <dbReference type="Proteomes" id="UP001320159"/>
    </source>
</evidence>
<feature type="domain" description="Cation-transporting P-type ATPase N-terminal" evidence="17">
    <location>
        <begin position="7"/>
        <end position="80"/>
    </location>
</feature>
<evidence type="ECO:0000256" key="11">
    <source>
        <dbReference type="ARBA" id="ARBA00022967"/>
    </source>
</evidence>
<feature type="transmembrane region" description="Helical" evidence="16">
    <location>
        <begin position="862"/>
        <end position="881"/>
    </location>
</feature>
<dbReference type="SMART" id="SM00831">
    <property type="entry name" value="Cation_ATPase_N"/>
    <property type="match status" value="1"/>
</dbReference>
<protein>
    <recommendedName>
        <fullName evidence="2">P-type Ca(2+) transporter</fullName>
        <ecNumber evidence="2">7.2.2.10</ecNumber>
    </recommendedName>
</protein>
<dbReference type="InterPro" id="IPR018303">
    <property type="entry name" value="ATPase_P-typ_P_site"/>
</dbReference>
<dbReference type="Pfam" id="PF00690">
    <property type="entry name" value="Cation_ATPase_N"/>
    <property type="match status" value="1"/>
</dbReference>
<dbReference type="SFLD" id="SFLDF00027">
    <property type="entry name" value="p-type_atpase"/>
    <property type="match status" value="1"/>
</dbReference>
<dbReference type="GO" id="GO:0005524">
    <property type="term" value="F:ATP binding"/>
    <property type="evidence" value="ECO:0007669"/>
    <property type="project" value="UniProtKB-KW"/>
</dbReference>
<evidence type="ECO:0000256" key="2">
    <source>
        <dbReference type="ARBA" id="ARBA00012790"/>
    </source>
</evidence>
<evidence type="ECO:0000256" key="16">
    <source>
        <dbReference type="SAM" id="Phobius"/>
    </source>
</evidence>
<dbReference type="SUPFAM" id="SSF56784">
    <property type="entry name" value="HAD-like"/>
    <property type="match status" value="1"/>
</dbReference>
<dbReference type="InterPro" id="IPR023299">
    <property type="entry name" value="ATPase_P-typ_cyto_dom_N"/>
</dbReference>
<evidence type="ECO:0000256" key="7">
    <source>
        <dbReference type="ARBA" id="ARBA00022741"/>
    </source>
</evidence>
<dbReference type="PANTHER" id="PTHR43294:SF21">
    <property type="entry name" value="CATION TRANSPORTING ATPASE"/>
    <property type="match status" value="1"/>
</dbReference>
<comment type="caution">
    <text evidence="18">The sequence shown here is derived from an EMBL/GenBank/DDBJ whole genome shotgun (WGS) entry which is preliminary data.</text>
</comment>
<dbReference type="Pfam" id="PF00122">
    <property type="entry name" value="E1-E2_ATPase"/>
    <property type="match status" value="1"/>
</dbReference>
<feature type="transmembrane region" description="Helical" evidence="16">
    <location>
        <begin position="823"/>
        <end position="850"/>
    </location>
</feature>
<evidence type="ECO:0000256" key="12">
    <source>
        <dbReference type="ARBA" id="ARBA00022989"/>
    </source>
</evidence>
<feature type="transmembrane region" description="Helical" evidence="16">
    <location>
        <begin position="53"/>
        <end position="78"/>
    </location>
</feature>
<dbReference type="FunFam" id="1.20.1110.10:FF:000065">
    <property type="entry name" value="Sarcoplasmic/endoplasmic reticulum calcium ATPase 1"/>
    <property type="match status" value="1"/>
</dbReference>
<dbReference type="InterPro" id="IPR050510">
    <property type="entry name" value="Cation_transp_ATPase_P-type"/>
</dbReference>
<dbReference type="InterPro" id="IPR036412">
    <property type="entry name" value="HAD-like_sf"/>
</dbReference>
<dbReference type="InterPro" id="IPR059000">
    <property type="entry name" value="ATPase_P-type_domA"/>
</dbReference>
<dbReference type="RefSeq" id="WP_369424023.1">
    <property type="nucleotide sequence ID" value="NZ_PGCK01000006.1"/>
</dbReference>
<dbReference type="Gene3D" id="3.40.50.1000">
    <property type="entry name" value="HAD superfamily/HAD-like"/>
    <property type="match status" value="1"/>
</dbReference>
<keyword evidence="12 16" id="KW-1133">Transmembrane helix</keyword>
<gene>
    <name evidence="18" type="ORF">CUJ83_08090</name>
</gene>
<dbReference type="GO" id="GO:0016887">
    <property type="term" value="F:ATP hydrolysis activity"/>
    <property type="evidence" value="ECO:0007669"/>
    <property type="project" value="InterPro"/>
</dbReference>
<dbReference type="GO" id="GO:0005388">
    <property type="term" value="F:P-type calcium transporter activity"/>
    <property type="evidence" value="ECO:0007669"/>
    <property type="project" value="UniProtKB-EC"/>
</dbReference>
<dbReference type="InterPro" id="IPR001757">
    <property type="entry name" value="P_typ_ATPase"/>
</dbReference>
<dbReference type="GO" id="GO:0005886">
    <property type="term" value="C:plasma membrane"/>
    <property type="evidence" value="ECO:0007669"/>
    <property type="project" value="UniProtKB-SubCell"/>
</dbReference>
<evidence type="ECO:0000256" key="4">
    <source>
        <dbReference type="ARBA" id="ARBA00022553"/>
    </source>
</evidence>
<keyword evidence="14 16" id="KW-0472">Membrane</keyword>
<evidence type="ECO:0000256" key="5">
    <source>
        <dbReference type="ARBA" id="ARBA00022568"/>
    </source>
</evidence>
<dbReference type="PANTHER" id="PTHR43294">
    <property type="entry name" value="SODIUM/POTASSIUM-TRANSPORTING ATPASE SUBUNIT ALPHA"/>
    <property type="match status" value="1"/>
</dbReference>
<evidence type="ECO:0000259" key="17">
    <source>
        <dbReference type="SMART" id="SM00831"/>
    </source>
</evidence>
<dbReference type="SUPFAM" id="SSF81660">
    <property type="entry name" value="Metal cation-transporting ATPase, ATP-binding domain N"/>
    <property type="match status" value="1"/>
</dbReference>
<sequence length="891" mass="97966">MITADTPWHSLELSEAIEKLKTRESGLSAEEAKKRLEQYGPNVLKSGKAKSPIIIFFSQFNNFLIYILLAATIISFFIGEILDAEIIFAIVILNAILGFVQEYKAEKAIESLRSMIVPTANVIRGGHKIRINSSELVPGDVIEIEEGENVPADVRIIESMSLKVDESALTGESEPSEKYPDVVPEKTSPGDRVNMMFMGTSALQGRCKALVADTGMKTELGKIATLVETGEETETPLQISLDRLGKFFGVAAIFICILIFIVGILTGKTYYEMFLTSVSLAVAAIPEGLPATVTIVLALGVQRMAKRKAIIRKLSAVETLGSTNIISSDKTGTLTQNIITVKQLITADHDIRVTGTGYSSEGDFLIENESIDVTSYEDVMKLLIAGILCNNATFERLEDTWNVNGDSTEVALLVAGAKSELFKEKLESVCPRTFEVPFSSRAKTMTTINLCDEKRYVYLKGAPEVVLERCKYVYKDEKFVPLDDKLKKYFLDFNYSMAMDGMRVLGFAYEEDEVVTDAENVGKNFVYLGLAGMIDPPRQEVKGAVDLCKDAGIDVVMITGDQKLTAIAIAKELDIYHEGDMAITGVELDAMSETDLEENIDKIKVYARTSPEQKLRIVEALKKKERIVAMTGDGVNDAPALKRSDIGIAMGLTGTDVSRQASDMILADDNFATIVNAMEEGRSIYDNIRKFVKFLFSSNLGEVLTVFIGILLGLPLPLLAIQILWVNLITDGLPALALSVDPADPDIMKRKPRPRSEGIITKLMVFDMLLVGAIISAGTLGIFYYYLPQGVETARSMAFTVLVVFQLWNAINCRSETKSLFQIGIFSNGYLLLAIALSIMLQLIILYVPFLEGIFATTEPGLYDILLIMAVSSTVFIGIEIRKLIMGHKSL</sequence>
<dbReference type="SFLD" id="SFLDG00002">
    <property type="entry name" value="C1.7:_P-type_atpase_like"/>
    <property type="match status" value="1"/>
</dbReference>
<dbReference type="FunFam" id="2.70.150.10:FF:000160">
    <property type="entry name" value="Sarcoplasmic/endoplasmic reticulum calcium ATPase 1"/>
    <property type="match status" value="1"/>
</dbReference>
<evidence type="ECO:0000256" key="9">
    <source>
        <dbReference type="ARBA" id="ARBA00022840"/>
    </source>
</evidence>
<dbReference type="Proteomes" id="UP001320159">
    <property type="component" value="Unassembled WGS sequence"/>
</dbReference>
<dbReference type="FunFam" id="3.40.50.1000:FF:000028">
    <property type="entry name" value="Calcium-transporting P-type ATPase, putative"/>
    <property type="match status" value="1"/>
</dbReference>
<comment type="catalytic activity">
    <reaction evidence="15">
        <text>Ca(2+)(in) + ATP + H2O = Ca(2+)(out) + ADP + phosphate + H(+)</text>
        <dbReference type="Rhea" id="RHEA:18105"/>
        <dbReference type="ChEBI" id="CHEBI:15377"/>
        <dbReference type="ChEBI" id="CHEBI:15378"/>
        <dbReference type="ChEBI" id="CHEBI:29108"/>
        <dbReference type="ChEBI" id="CHEBI:30616"/>
        <dbReference type="ChEBI" id="CHEBI:43474"/>
        <dbReference type="ChEBI" id="CHEBI:456216"/>
        <dbReference type="EC" id="7.2.2.10"/>
    </reaction>
</comment>
<evidence type="ECO:0000256" key="1">
    <source>
        <dbReference type="ARBA" id="ARBA00004651"/>
    </source>
</evidence>
<feature type="transmembrane region" description="Helical" evidence="16">
    <location>
        <begin position="278"/>
        <end position="301"/>
    </location>
</feature>
<keyword evidence="8" id="KW-0106">Calcium</keyword>